<comment type="caution">
    <text evidence="2">The sequence shown here is derived from an EMBL/GenBank/DDBJ whole genome shotgun (WGS) entry which is preliminary data.</text>
</comment>
<evidence type="ECO:0000313" key="2">
    <source>
        <dbReference type="EMBL" id="CAE6700349.1"/>
    </source>
</evidence>
<feature type="coiled-coil region" evidence="1">
    <location>
        <begin position="19"/>
        <end position="53"/>
    </location>
</feature>
<reference evidence="2 3" key="1">
    <citation type="submission" date="2021-02" db="EMBL/GenBank/DDBJ databases">
        <authorList>
            <person name="Han P."/>
        </authorList>
    </citation>
    <scope>NUCLEOTIDE SEQUENCE [LARGE SCALE GENOMIC DNA]</scope>
    <source>
        <strain evidence="2">Candidatus Nitrospira sp. ZN2</strain>
    </source>
</reference>
<protein>
    <submittedName>
        <fullName evidence="2">Uncharacterized protein</fullName>
    </submittedName>
</protein>
<dbReference type="Proteomes" id="UP000675880">
    <property type="component" value="Unassembled WGS sequence"/>
</dbReference>
<evidence type="ECO:0000313" key="3">
    <source>
        <dbReference type="Proteomes" id="UP000675880"/>
    </source>
</evidence>
<evidence type="ECO:0000256" key="1">
    <source>
        <dbReference type="SAM" id="Coils"/>
    </source>
</evidence>
<organism evidence="2 3">
    <name type="scientific">Nitrospira defluvii</name>
    <dbReference type="NCBI Taxonomy" id="330214"/>
    <lineage>
        <taxon>Bacteria</taxon>
        <taxon>Pseudomonadati</taxon>
        <taxon>Nitrospirota</taxon>
        <taxon>Nitrospiria</taxon>
        <taxon>Nitrospirales</taxon>
        <taxon>Nitrospiraceae</taxon>
        <taxon>Nitrospira</taxon>
    </lineage>
</organism>
<accession>A0ABM8QJJ7</accession>
<proteinExistence type="predicted"/>
<dbReference type="EMBL" id="CAJNBJ010000001">
    <property type="protein sequence ID" value="CAE6700349.1"/>
    <property type="molecule type" value="Genomic_DNA"/>
</dbReference>
<name>A0ABM8QJJ7_9BACT</name>
<dbReference type="RefSeq" id="WP_213040554.1">
    <property type="nucleotide sequence ID" value="NZ_CAJNBJ010000001.1"/>
</dbReference>
<sequence length="173" mass="19299">MNRSFEGVVTFLRDNDSVLKQLMETAETATHEIGQLATRVDHAREEAQALLDQLGTVQFSVGRQDETKVKQTALLDAVAALRKKFETYRNDPLRRGIYAAEISNLYLQLANTFNNDTVSQLVPFAQDEIDGYKDLMRKAVLDTESRQRRAAVLKAGVQISRLALGLASKLAMA</sequence>
<gene>
    <name evidence="2" type="ORF">NSPZN2_10702</name>
</gene>
<keyword evidence="1" id="KW-0175">Coiled coil</keyword>
<keyword evidence="3" id="KW-1185">Reference proteome</keyword>